<evidence type="ECO:0000259" key="10">
    <source>
        <dbReference type="Pfam" id="PF01656"/>
    </source>
</evidence>
<accession>A0A4S4ATG8</accession>
<feature type="domain" description="CobQ/CobB/MinD/ParA nucleotide binding" evidence="10">
    <location>
        <begin position="15"/>
        <end position="178"/>
    </location>
</feature>
<dbReference type="GO" id="GO:0005524">
    <property type="term" value="F:ATP binding"/>
    <property type="evidence" value="ECO:0007669"/>
    <property type="project" value="UniProtKB-KW"/>
</dbReference>
<evidence type="ECO:0000256" key="6">
    <source>
        <dbReference type="ARBA" id="ARBA00022741"/>
    </source>
</evidence>
<proteinExistence type="inferred from homology"/>
<comment type="caution">
    <text evidence="12">The sequence shown here is derived from an EMBL/GenBank/DDBJ whole genome shotgun (WGS) entry which is preliminary data.</text>
</comment>
<evidence type="ECO:0000256" key="8">
    <source>
        <dbReference type="ARBA" id="ARBA00022842"/>
    </source>
</evidence>
<evidence type="ECO:0000256" key="3">
    <source>
        <dbReference type="ARBA" id="ARBA00006205"/>
    </source>
</evidence>
<organism evidence="12 13">
    <name type="scientific">Pseudothauera nasutitermitis</name>
    <dbReference type="NCBI Taxonomy" id="2565930"/>
    <lineage>
        <taxon>Bacteria</taxon>
        <taxon>Pseudomonadati</taxon>
        <taxon>Pseudomonadota</taxon>
        <taxon>Betaproteobacteria</taxon>
        <taxon>Rhodocyclales</taxon>
        <taxon>Zoogloeaceae</taxon>
        <taxon>Pseudothauera</taxon>
    </lineage>
</organism>
<comment type="cofactor">
    <cofactor evidence="1">
        <name>Mg(2+)</name>
        <dbReference type="ChEBI" id="CHEBI:18420"/>
    </cofactor>
</comment>
<evidence type="ECO:0000256" key="5">
    <source>
        <dbReference type="ARBA" id="ARBA00022598"/>
    </source>
</evidence>
<dbReference type="Pfam" id="PF01656">
    <property type="entry name" value="CbiA"/>
    <property type="match status" value="1"/>
</dbReference>
<evidence type="ECO:0000256" key="9">
    <source>
        <dbReference type="ARBA" id="ARBA00022962"/>
    </source>
</evidence>
<dbReference type="SUPFAM" id="SSF52317">
    <property type="entry name" value="Class I glutamine amidotransferase-like"/>
    <property type="match status" value="1"/>
</dbReference>
<evidence type="ECO:0000259" key="11">
    <source>
        <dbReference type="Pfam" id="PF07685"/>
    </source>
</evidence>
<keyword evidence="9" id="KW-0315">Glutamine amidotransferase</keyword>
<feature type="domain" description="CobB/CobQ-like glutamine amidotransferase" evidence="11">
    <location>
        <begin position="243"/>
        <end position="422"/>
    </location>
</feature>
<dbReference type="Pfam" id="PF07685">
    <property type="entry name" value="GATase_3"/>
    <property type="match status" value="1"/>
</dbReference>
<dbReference type="OrthoDB" id="9764035at2"/>
<dbReference type="CDD" id="cd03130">
    <property type="entry name" value="GATase1_CobB"/>
    <property type="match status" value="1"/>
</dbReference>
<evidence type="ECO:0000313" key="13">
    <source>
        <dbReference type="Proteomes" id="UP000308430"/>
    </source>
</evidence>
<dbReference type="InterPro" id="IPR027417">
    <property type="entry name" value="P-loop_NTPase"/>
</dbReference>
<dbReference type="Proteomes" id="UP000308430">
    <property type="component" value="Unassembled WGS sequence"/>
</dbReference>
<dbReference type="GO" id="GO:0009236">
    <property type="term" value="P:cobalamin biosynthetic process"/>
    <property type="evidence" value="ECO:0007669"/>
    <property type="project" value="UniProtKB-KW"/>
</dbReference>
<evidence type="ECO:0000313" key="12">
    <source>
        <dbReference type="EMBL" id="THF63162.1"/>
    </source>
</evidence>
<keyword evidence="5" id="KW-0436">Ligase</keyword>
<dbReference type="GO" id="GO:0042242">
    <property type="term" value="F:cobyrinic acid a,c-diamide synthase activity"/>
    <property type="evidence" value="ECO:0007669"/>
    <property type="project" value="InterPro"/>
</dbReference>
<comment type="similarity">
    <text evidence="3">Belongs to the CobB/CobQ family. CobQ subfamily.</text>
</comment>
<keyword evidence="4" id="KW-0169">Cobalamin biosynthesis</keyword>
<evidence type="ECO:0000256" key="7">
    <source>
        <dbReference type="ARBA" id="ARBA00022840"/>
    </source>
</evidence>
<dbReference type="InterPro" id="IPR002586">
    <property type="entry name" value="CobQ/CobB/MinD/ParA_Nub-bd_dom"/>
</dbReference>
<gene>
    <name evidence="12" type="ORF">E6C76_18140</name>
</gene>
<keyword evidence="6" id="KW-0547">Nucleotide-binding</keyword>
<dbReference type="PANTHER" id="PTHR43873:SF1">
    <property type="entry name" value="COBYRINATE A,C-DIAMIDE SYNTHASE"/>
    <property type="match status" value="1"/>
</dbReference>
<sequence>MGAEPAVRHCPALFIGAPASGQGKTTVTAAFARLHVRLGRRVRVFKCGPDFLDPQIHAVASGAPVYNLDLGMCGEHDAAWRLYAAAGEADLILVEGVMGLFDGTPSGADLAERFGLPVLAVIDARAMAQTFGAVAHGLASFRAGLPFSGVLANRVGGAHHVELLRAALPPGLRWHGALPREAGAALPERHLGLLQAAEIADLEERLERMADALAESGAGELPPPVAFRHAAAPSVPPLLAGRRVAIARDAAHGFIYPANVDTLRALGAEPVFFAPLEGESLPSCDALWLPGGYPELHAERLAANVGFRDALRAHVAAGKPLLAECGGMMGLFDSLVDKAGTAHAGCGLLPGRAVMQARLAALGTQEVELPEGRLAGHTFHYSRAQTPLVPLTHARTPDGREGEAVYRRGRLTASYLHLYFPSAPAALARLLSGATARDRGNTA</sequence>
<dbReference type="RefSeq" id="WP_136349642.1">
    <property type="nucleotide sequence ID" value="NZ_SSOC01000006.1"/>
</dbReference>
<keyword evidence="7" id="KW-0067">ATP-binding</keyword>
<keyword evidence="13" id="KW-1185">Reference proteome</keyword>
<evidence type="ECO:0000256" key="1">
    <source>
        <dbReference type="ARBA" id="ARBA00001946"/>
    </source>
</evidence>
<dbReference type="InterPro" id="IPR011698">
    <property type="entry name" value="GATase_3"/>
</dbReference>
<protein>
    <submittedName>
        <fullName evidence="12">Cobyrinate a,c-diamide synthase</fullName>
    </submittedName>
</protein>
<dbReference type="AlphaFoldDB" id="A0A4S4ATG8"/>
<comment type="pathway">
    <text evidence="2">Cofactor biosynthesis; adenosylcobalamin biosynthesis.</text>
</comment>
<dbReference type="InterPro" id="IPR029062">
    <property type="entry name" value="Class_I_gatase-like"/>
</dbReference>
<evidence type="ECO:0000256" key="4">
    <source>
        <dbReference type="ARBA" id="ARBA00022573"/>
    </source>
</evidence>
<reference evidence="12 13" key="1">
    <citation type="submission" date="2019-04" db="EMBL/GenBank/DDBJ databases">
        <title>Azoarcus nasutitermitis sp. nov. isolated from termite nest.</title>
        <authorList>
            <person name="Lin S.-Y."/>
            <person name="Hameed A."/>
            <person name="Hsu Y.-H."/>
            <person name="Young C.-C."/>
        </authorList>
    </citation>
    <scope>NUCLEOTIDE SEQUENCE [LARGE SCALE GENOMIC DNA]</scope>
    <source>
        <strain evidence="12 13">CC-YHH838</strain>
    </source>
</reference>
<evidence type="ECO:0000256" key="2">
    <source>
        <dbReference type="ARBA" id="ARBA00004953"/>
    </source>
</evidence>
<dbReference type="PROSITE" id="PS51274">
    <property type="entry name" value="GATASE_COBBQ"/>
    <property type="match status" value="1"/>
</dbReference>
<dbReference type="InterPro" id="IPR004484">
    <property type="entry name" value="CbiA/CobB_synth"/>
</dbReference>
<dbReference type="Gene3D" id="3.40.50.300">
    <property type="entry name" value="P-loop containing nucleotide triphosphate hydrolases"/>
    <property type="match status" value="1"/>
</dbReference>
<name>A0A4S4ATG8_9RHOO</name>
<dbReference type="Gene3D" id="3.40.50.880">
    <property type="match status" value="1"/>
</dbReference>
<dbReference type="SUPFAM" id="SSF52540">
    <property type="entry name" value="P-loop containing nucleoside triphosphate hydrolases"/>
    <property type="match status" value="1"/>
</dbReference>
<keyword evidence="8" id="KW-0460">Magnesium</keyword>
<dbReference type="NCBIfam" id="NF002204">
    <property type="entry name" value="PRK01077.1"/>
    <property type="match status" value="1"/>
</dbReference>
<dbReference type="EMBL" id="SSOC01000006">
    <property type="protein sequence ID" value="THF63162.1"/>
    <property type="molecule type" value="Genomic_DNA"/>
</dbReference>
<dbReference type="PANTHER" id="PTHR43873">
    <property type="entry name" value="COBYRINATE A,C-DIAMIDE SYNTHASE"/>
    <property type="match status" value="1"/>
</dbReference>